<gene>
    <name evidence="6" type="primary">psma-B</name>
</gene>
<dbReference type="InterPro" id="IPR001353">
    <property type="entry name" value="Proteasome_sua/b"/>
</dbReference>
<reference evidence="6" key="1">
    <citation type="submission" date="2016-05" db="EMBL/GenBank/DDBJ databases">
        <title>Novel hydrogenosomes in the microaerophilic jakobid Stygiella incarcerata.</title>
        <authorList>
            <person name="Leger M.M."/>
            <person name="Eme L."/>
            <person name="Hug L.A."/>
            <person name="Roger A.J."/>
        </authorList>
    </citation>
    <scope>NUCLEOTIDE SEQUENCE</scope>
</reference>
<evidence type="ECO:0000256" key="2">
    <source>
        <dbReference type="ARBA" id="ARBA00022490"/>
    </source>
</evidence>
<comment type="similarity">
    <text evidence="4">Belongs to the peptidase T1A family.</text>
</comment>
<dbReference type="InterPro" id="IPR000426">
    <property type="entry name" value="Proteasome_asu_N"/>
</dbReference>
<dbReference type="AlphaFoldDB" id="A0A192ZID2"/>
<dbReference type="EMBL" id="KX235431">
    <property type="protein sequence ID" value="ANM86160.1"/>
    <property type="molecule type" value="mRNA"/>
</dbReference>
<dbReference type="PROSITE" id="PS51475">
    <property type="entry name" value="PROTEASOME_ALPHA_2"/>
    <property type="match status" value="1"/>
</dbReference>
<comment type="subcellular location">
    <subcellularLocation>
        <location evidence="1">Cytoplasm</location>
    </subcellularLocation>
</comment>
<dbReference type="PANTHER" id="PTHR11599">
    <property type="entry name" value="PROTEASOME SUBUNIT ALPHA/BETA"/>
    <property type="match status" value="1"/>
</dbReference>
<evidence type="ECO:0000256" key="1">
    <source>
        <dbReference type="ARBA" id="ARBA00004496"/>
    </source>
</evidence>
<evidence type="ECO:0000256" key="3">
    <source>
        <dbReference type="ARBA" id="ARBA00022942"/>
    </source>
</evidence>
<evidence type="ECO:0000259" key="5">
    <source>
        <dbReference type="SMART" id="SM00948"/>
    </source>
</evidence>
<name>A0A192ZID2_9EUKA</name>
<organism evidence="6">
    <name type="scientific">Stygiella incarcerata</name>
    <dbReference type="NCBI Taxonomy" id="1712417"/>
    <lineage>
        <taxon>Eukaryota</taxon>
        <taxon>Discoba</taxon>
        <taxon>Jakobida</taxon>
        <taxon>Andalucina</taxon>
        <taxon>Stygiellidae</taxon>
        <taxon>Stygiella</taxon>
    </lineage>
</organism>
<feature type="domain" description="Proteasome alpha-type subunits" evidence="5">
    <location>
        <begin position="5"/>
        <end position="27"/>
    </location>
</feature>
<dbReference type="CDD" id="cd03755">
    <property type="entry name" value="proteasome_alpha_type_7"/>
    <property type="match status" value="1"/>
</dbReference>
<proteinExistence type="evidence at transcript level"/>
<sequence>MSERYDQAITVFSPDGHLLQVQYAQEAVKRGSSAVGVRGNDTIILAVERKSGSKLQDTRTVKKIVPIDDHISLVFAGLTADARVLIDKARRQSQSYQLSYEDKPSVEFIARFIAKTQQKYTQSGGVRPFGISTLVCGFEDGEPRLFLTEPSGVISEWKANAIGRNSQTVKEFLEKEYVADLPFEDAVKLSMRALSMVVDAGVKNVEIAVIQEGRTMWMLEEGEIQRLMDEIQAEAEEEQPGRE</sequence>
<dbReference type="Pfam" id="PF00227">
    <property type="entry name" value="Proteasome"/>
    <property type="match status" value="1"/>
</dbReference>
<evidence type="ECO:0000256" key="4">
    <source>
        <dbReference type="PROSITE-ProRule" id="PRU00808"/>
    </source>
</evidence>
<dbReference type="SUPFAM" id="SSF56235">
    <property type="entry name" value="N-terminal nucleophile aminohydrolases (Ntn hydrolases)"/>
    <property type="match status" value="1"/>
</dbReference>
<evidence type="ECO:0000313" key="6">
    <source>
        <dbReference type="EMBL" id="ANM86160.1"/>
    </source>
</evidence>
<dbReference type="Pfam" id="PF10584">
    <property type="entry name" value="Proteasome_A_N"/>
    <property type="match status" value="1"/>
</dbReference>
<dbReference type="InterPro" id="IPR050115">
    <property type="entry name" value="Proteasome_alpha"/>
</dbReference>
<dbReference type="FunFam" id="3.60.20.10:FF:000004">
    <property type="entry name" value="Proteasome subunit alpha type-4"/>
    <property type="match status" value="1"/>
</dbReference>
<accession>A0A192ZID2</accession>
<dbReference type="InterPro" id="IPR023332">
    <property type="entry name" value="Proteasome_alpha-type"/>
</dbReference>
<dbReference type="InterPro" id="IPR029055">
    <property type="entry name" value="Ntn_hydrolases_N"/>
</dbReference>
<protein>
    <submittedName>
        <fullName evidence="6">Proteasome subunit alpha type-7-B</fullName>
    </submittedName>
</protein>
<dbReference type="GO" id="GO:0019773">
    <property type="term" value="C:proteasome core complex, alpha-subunit complex"/>
    <property type="evidence" value="ECO:0007669"/>
    <property type="project" value="UniProtKB-UniRule"/>
</dbReference>
<dbReference type="GO" id="GO:0005737">
    <property type="term" value="C:cytoplasm"/>
    <property type="evidence" value="ECO:0007669"/>
    <property type="project" value="UniProtKB-SubCell"/>
</dbReference>
<keyword evidence="3 4" id="KW-0647">Proteasome</keyword>
<dbReference type="Gene3D" id="3.60.20.10">
    <property type="entry name" value="Glutamine Phosphoribosylpyrophosphate, subunit 1, domain 1"/>
    <property type="match status" value="1"/>
</dbReference>
<dbReference type="GO" id="GO:0006511">
    <property type="term" value="P:ubiquitin-dependent protein catabolic process"/>
    <property type="evidence" value="ECO:0007669"/>
    <property type="project" value="InterPro"/>
</dbReference>
<dbReference type="SMART" id="SM00948">
    <property type="entry name" value="Proteasome_A_N"/>
    <property type="match status" value="1"/>
</dbReference>
<keyword evidence="2" id="KW-0963">Cytoplasm</keyword>
<dbReference type="NCBIfam" id="NF003075">
    <property type="entry name" value="PRK03996.1"/>
    <property type="match status" value="1"/>
</dbReference>